<proteinExistence type="predicted"/>
<gene>
    <name evidence="2" type="ORF">Goari_027540</name>
</gene>
<dbReference type="PANTHER" id="PTHR48200:SF1">
    <property type="entry name" value="AMINOTRANSFERASE-LIKE PLANT MOBILE DOMAIN-CONTAINING PROTEIN"/>
    <property type="match status" value="1"/>
</dbReference>
<accession>A0A7J8YR52</accession>
<dbReference type="InterPro" id="IPR056647">
    <property type="entry name" value="DUF7745"/>
</dbReference>
<evidence type="ECO:0000259" key="1">
    <source>
        <dbReference type="Pfam" id="PF24924"/>
    </source>
</evidence>
<feature type="domain" description="DUF7745" evidence="1">
    <location>
        <begin position="34"/>
        <end position="205"/>
    </location>
</feature>
<dbReference type="PANTHER" id="PTHR48200">
    <property type="entry name" value="PROTEIN, PUTATIVE-RELATED"/>
    <property type="match status" value="1"/>
</dbReference>
<dbReference type="Proteomes" id="UP000593577">
    <property type="component" value="Unassembled WGS sequence"/>
</dbReference>
<evidence type="ECO:0000313" key="3">
    <source>
        <dbReference type="Proteomes" id="UP000593577"/>
    </source>
</evidence>
<dbReference type="Pfam" id="PF24924">
    <property type="entry name" value="DUF7745"/>
    <property type="match status" value="1"/>
</dbReference>
<protein>
    <recommendedName>
        <fullName evidence="1">DUF7745 domain-containing protein</fullName>
    </recommendedName>
</protein>
<dbReference type="EMBL" id="JABFAA010348952">
    <property type="protein sequence ID" value="MBA0702076.1"/>
    <property type="molecule type" value="Genomic_DNA"/>
</dbReference>
<name>A0A7J8YR52_GOSAI</name>
<organism evidence="2 3">
    <name type="scientific">Gossypium aridum</name>
    <name type="common">American cotton</name>
    <name type="synonym">Erioxylum aridum</name>
    <dbReference type="NCBI Taxonomy" id="34290"/>
    <lineage>
        <taxon>Eukaryota</taxon>
        <taxon>Viridiplantae</taxon>
        <taxon>Streptophyta</taxon>
        <taxon>Embryophyta</taxon>
        <taxon>Tracheophyta</taxon>
        <taxon>Spermatophyta</taxon>
        <taxon>Magnoliopsida</taxon>
        <taxon>eudicotyledons</taxon>
        <taxon>Gunneridae</taxon>
        <taxon>Pentapetalae</taxon>
        <taxon>rosids</taxon>
        <taxon>malvids</taxon>
        <taxon>Malvales</taxon>
        <taxon>Malvaceae</taxon>
        <taxon>Malvoideae</taxon>
        <taxon>Gossypium</taxon>
    </lineage>
</organism>
<reference evidence="2 3" key="1">
    <citation type="journal article" date="2019" name="Genome Biol. Evol.">
        <title>Insights into the evolution of the New World diploid cottons (Gossypium, subgenus Houzingenia) based on genome sequencing.</title>
        <authorList>
            <person name="Grover C.E."/>
            <person name="Arick M.A. 2nd"/>
            <person name="Thrash A."/>
            <person name="Conover J.L."/>
            <person name="Sanders W.S."/>
            <person name="Peterson D.G."/>
            <person name="Frelichowski J.E."/>
            <person name="Scheffler J.A."/>
            <person name="Scheffler B.E."/>
            <person name="Wendel J.F."/>
        </authorList>
    </citation>
    <scope>NUCLEOTIDE SEQUENCE [LARGE SCALE GENOMIC DNA]</scope>
    <source>
        <strain evidence="2">185</strain>
        <tissue evidence="2">Leaf</tissue>
    </source>
</reference>
<evidence type="ECO:0000313" key="2">
    <source>
        <dbReference type="EMBL" id="MBA0702076.1"/>
    </source>
</evidence>
<sequence length="205" mass="23735">MNITGMSEQWVVARIKQKGDNKCIPWKSLRDLILAHPDMRKRVDIFALSIYGLVVFPKVLGHVDEAVSNLFDRLDKRVTPDPVILAETFRSLNVCRRAGEGRFIGCAQLLLVWLHSHFWKVETVSYQVFSENYSPLKELAATPRLDDITEEKWMVILQNLQEEDVEWRAPWMIPNEILYRCGEFDWVPLLKILGAIGYAPLLALR</sequence>
<keyword evidence="3" id="KW-1185">Reference proteome</keyword>
<comment type="caution">
    <text evidence="2">The sequence shown here is derived from an EMBL/GenBank/DDBJ whole genome shotgun (WGS) entry which is preliminary data.</text>
</comment>
<dbReference type="AlphaFoldDB" id="A0A7J8YR52"/>